<evidence type="ECO:0000313" key="2">
    <source>
        <dbReference type="Proteomes" id="UP000620327"/>
    </source>
</evidence>
<dbReference type="RefSeq" id="WP_187015034.1">
    <property type="nucleotide sequence ID" value="NZ_JACOQI010000009.1"/>
</dbReference>
<dbReference type="EMBL" id="JACOQI010000009">
    <property type="protein sequence ID" value="MBC5770807.1"/>
    <property type="molecule type" value="Genomic_DNA"/>
</dbReference>
<dbReference type="AlphaFoldDB" id="A0A923MKZ0"/>
<gene>
    <name evidence="1" type="ORF">H8Z83_10835</name>
</gene>
<dbReference type="Proteomes" id="UP000620327">
    <property type="component" value="Unassembled WGS sequence"/>
</dbReference>
<name>A0A923MKZ0_9FIRM</name>
<evidence type="ECO:0000313" key="1">
    <source>
        <dbReference type="EMBL" id="MBC5770807.1"/>
    </source>
</evidence>
<sequence length="188" mass="22134">MGCKSKKYLHIHDWNYWWGYFRCGKGWEPFHAAEFSLTEDEAGEASFFYFDFYNLPALHQTIRDGEFVEPDSPDHPSFLEQAERLKNGEQDWFVGALYYPHFSPEMHFCNAYVRSGVPLTQLVSPSVPPYYGVIFLREENPLTPEVLTHWVETLSRPLFGQQFSCTLAQVPSRQEAMEQFEKEMRLMR</sequence>
<accession>A0A923MKZ0</accession>
<reference evidence="1" key="1">
    <citation type="submission" date="2020-08" db="EMBL/GenBank/DDBJ databases">
        <title>Genome public.</title>
        <authorList>
            <person name="Liu C."/>
            <person name="Sun Q."/>
        </authorList>
    </citation>
    <scope>NUCLEOTIDE SEQUENCE</scope>
    <source>
        <strain evidence="1">BX15</strain>
    </source>
</reference>
<comment type="caution">
    <text evidence="1">The sequence shown here is derived from an EMBL/GenBank/DDBJ whole genome shotgun (WGS) entry which is preliminary data.</text>
</comment>
<keyword evidence="2" id="KW-1185">Reference proteome</keyword>
<organism evidence="1 2">
    <name type="scientific">Dysosmobacter segnis</name>
    <dbReference type="NCBI Taxonomy" id="2763042"/>
    <lineage>
        <taxon>Bacteria</taxon>
        <taxon>Bacillati</taxon>
        <taxon>Bacillota</taxon>
        <taxon>Clostridia</taxon>
        <taxon>Eubacteriales</taxon>
        <taxon>Oscillospiraceae</taxon>
        <taxon>Dysosmobacter</taxon>
    </lineage>
</organism>
<proteinExistence type="predicted"/>
<protein>
    <submittedName>
        <fullName evidence="1">Uncharacterized protein</fullName>
    </submittedName>
</protein>